<dbReference type="InterPro" id="IPR036390">
    <property type="entry name" value="WH_DNA-bd_sf"/>
</dbReference>
<dbReference type="SUPFAM" id="SSF46785">
    <property type="entry name" value="Winged helix' DNA-binding domain"/>
    <property type="match status" value="1"/>
</dbReference>
<accession>A0ABP6GPB0</accession>
<dbReference type="Proteomes" id="UP001501842">
    <property type="component" value="Unassembled WGS sequence"/>
</dbReference>
<dbReference type="Gene3D" id="1.10.10.10">
    <property type="entry name" value="Winged helix-like DNA-binding domain superfamily/Winged helix DNA-binding domain"/>
    <property type="match status" value="1"/>
</dbReference>
<dbReference type="PROSITE" id="PS00519">
    <property type="entry name" value="HTH_ASNC_1"/>
    <property type="match status" value="1"/>
</dbReference>
<evidence type="ECO:0000256" key="3">
    <source>
        <dbReference type="ARBA" id="ARBA00023163"/>
    </source>
</evidence>
<dbReference type="InterPro" id="IPR011008">
    <property type="entry name" value="Dimeric_a/b-barrel"/>
</dbReference>
<dbReference type="Pfam" id="PF13404">
    <property type="entry name" value="HTH_AsnC-type"/>
    <property type="match status" value="1"/>
</dbReference>
<dbReference type="InterPro" id="IPR000485">
    <property type="entry name" value="AsnC-type_HTH_dom"/>
</dbReference>
<keyword evidence="2" id="KW-0238">DNA-binding</keyword>
<name>A0ABP6GPB0_9ACTN</name>
<dbReference type="InterPro" id="IPR019888">
    <property type="entry name" value="Tscrpt_reg_AsnC-like"/>
</dbReference>
<feature type="domain" description="HTH asnC-type" evidence="4">
    <location>
        <begin position="10"/>
        <end position="70"/>
    </location>
</feature>
<evidence type="ECO:0000256" key="1">
    <source>
        <dbReference type="ARBA" id="ARBA00023015"/>
    </source>
</evidence>
<dbReference type="RefSeq" id="WP_344450856.1">
    <property type="nucleotide sequence ID" value="NZ_BAAATZ010000009.1"/>
</dbReference>
<dbReference type="EMBL" id="BAAATZ010000009">
    <property type="protein sequence ID" value="GAA2726402.1"/>
    <property type="molecule type" value="Genomic_DNA"/>
</dbReference>
<dbReference type="Pfam" id="PF22482">
    <property type="entry name" value="AsnC_trans_reg_3"/>
    <property type="match status" value="1"/>
</dbReference>
<evidence type="ECO:0000313" key="6">
    <source>
        <dbReference type="Proteomes" id="UP001501842"/>
    </source>
</evidence>
<dbReference type="InterPro" id="IPR054609">
    <property type="entry name" value="PF0864-like_C"/>
</dbReference>
<keyword evidence="1" id="KW-0805">Transcription regulation</keyword>
<dbReference type="InterPro" id="IPR019885">
    <property type="entry name" value="Tscrpt_reg_HTH_AsnC-type_CS"/>
</dbReference>
<dbReference type="InterPro" id="IPR036388">
    <property type="entry name" value="WH-like_DNA-bd_sf"/>
</dbReference>
<protein>
    <submittedName>
        <fullName evidence="5">Lrp/AsnC family transcriptional regulator</fullName>
    </submittedName>
</protein>
<dbReference type="Gene3D" id="3.30.70.920">
    <property type="match status" value="1"/>
</dbReference>
<dbReference type="SUPFAM" id="SSF54909">
    <property type="entry name" value="Dimeric alpha+beta barrel"/>
    <property type="match status" value="1"/>
</dbReference>
<sequence>MSETARRAPLDETSKRIIEQLQEDGRRSYAAIGKAVGLSEAAVRQRVQRLLDTGVMQIVGVTDPMMLGFSRQTMIGIKCRGDLEEVADELAAMPEIDYVVITAGSFDLLVELVAETDEQLLEILGRIRSVPAVVSTESFVYLKLRKQTYSWGTR</sequence>
<proteinExistence type="predicted"/>
<comment type="caution">
    <text evidence="5">The sequence shown here is derived from an EMBL/GenBank/DDBJ whole genome shotgun (WGS) entry which is preliminary data.</text>
</comment>
<evidence type="ECO:0000256" key="2">
    <source>
        <dbReference type="ARBA" id="ARBA00023125"/>
    </source>
</evidence>
<evidence type="ECO:0000313" key="5">
    <source>
        <dbReference type="EMBL" id="GAA2726402.1"/>
    </source>
</evidence>
<dbReference type="PANTHER" id="PTHR30154:SF34">
    <property type="entry name" value="TRANSCRIPTIONAL REGULATOR AZLB"/>
    <property type="match status" value="1"/>
</dbReference>
<gene>
    <name evidence="5" type="ORF">GCM10010439_28810</name>
</gene>
<reference evidence="6" key="1">
    <citation type="journal article" date="2019" name="Int. J. Syst. Evol. Microbiol.">
        <title>The Global Catalogue of Microorganisms (GCM) 10K type strain sequencing project: providing services to taxonomists for standard genome sequencing and annotation.</title>
        <authorList>
            <consortium name="The Broad Institute Genomics Platform"/>
            <consortium name="The Broad Institute Genome Sequencing Center for Infectious Disease"/>
            <person name="Wu L."/>
            <person name="Ma J."/>
        </authorList>
    </citation>
    <scope>NUCLEOTIDE SEQUENCE [LARGE SCALE GENOMIC DNA]</scope>
    <source>
        <strain evidence="6">JCM 8201</strain>
    </source>
</reference>
<dbReference type="SMART" id="SM00344">
    <property type="entry name" value="HTH_ASNC"/>
    <property type="match status" value="1"/>
</dbReference>
<keyword evidence="3" id="KW-0804">Transcription</keyword>
<keyword evidence="6" id="KW-1185">Reference proteome</keyword>
<dbReference type="PANTHER" id="PTHR30154">
    <property type="entry name" value="LEUCINE-RESPONSIVE REGULATORY PROTEIN"/>
    <property type="match status" value="1"/>
</dbReference>
<evidence type="ECO:0000259" key="4">
    <source>
        <dbReference type="PROSITE" id="PS50956"/>
    </source>
</evidence>
<organism evidence="5 6">
    <name type="scientific">Actinocorallia aurantiaca</name>
    <dbReference type="NCBI Taxonomy" id="46204"/>
    <lineage>
        <taxon>Bacteria</taxon>
        <taxon>Bacillati</taxon>
        <taxon>Actinomycetota</taxon>
        <taxon>Actinomycetes</taxon>
        <taxon>Streptosporangiales</taxon>
        <taxon>Thermomonosporaceae</taxon>
        <taxon>Actinocorallia</taxon>
    </lineage>
</organism>
<dbReference type="PRINTS" id="PR00033">
    <property type="entry name" value="HTHASNC"/>
</dbReference>
<dbReference type="PROSITE" id="PS50956">
    <property type="entry name" value="HTH_ASNC_2"/>
    <property type="match status" value="1"/>
</dbReference>